<keyword evidence="3" id="KW-1185">Reference proteome</keyword>
<protein>
    <submittedName>
        <fullName evidence="2">Uncharacterized protein</fullName>
    </submittedName>
</protein>
<feature type="region of interest" description="Disordered" evidence="1">
    <location>
        <begin position="350"/>
        <end position="441"/>
    </location>
</feature>
<evidence type="ECO:0000256" key="1">
    <source>
        <dbReference type="SAM" id="MobiDB-lite"/>
    </source>
</evidence>
<proteinExistence type="predicted"/>
<dbReference type="Proteomes" id="UP001189429">
    <property type="component" value="Unassembled WGS sequence"/>
</dbReference>
<dbReference type="EMBL" id="CAUYUJ010002947">
    <property type="protein sequence ID" value="CAK0803099.1"/>
    <property type="molecule type" value="Genomic_DNA"/>
</dbReference>
<reference evidence="2" key="1">
    <citation type="submission" date="2023-10" db="EMBL/GenBank/DDBJ databases">
        <authorList>
            <person name="Chen Y."/>
            <person name="Shah S."/>
            <person name="Dougan E. K."/>
            <person name="Thang M."/>
            <person name="Chan C."/>
        </authorList>
    </citation>
    <scope>NUCLEOTIDE SEQUENCE [LARGE SCALE GENOMIC DNA]</scope>
</reference>
<evidence type="ECO:0000313" key="3">
    <source>
        <dbReference type="Proteomes" id="UP001189429"/>
    </source>
</evidence>
<feature type="compositionally biased region" description="Basic and acidic residues" evidence="1">
    <location>
        <begin position="363"/>
        <end position="377"/>
    </location>
</feature>
<sequence>MSGDEASAAATSELPGGRTAGGRRPLLAPASSLMSAPADGARGARSQSRSPRGALGPADVQGARAASSDFAAVKKLVEDELKGFLPNELIKRIQKSTNDLNARIASLQKVNERATSTKSDVEALSAGRVPSGCRPFTLAYESPFLDTERVVDLSFRLDLSGKTLREAKQEAYCAHLAIQKKLDVLLLAKQRDDLRRLTKRDYFVETCAAALSDQTSRVSGLDLDLDLDNDDGFQVSTAGVDAERLKAKATAIYAKAVARASDEKARKQQEKAKQDQAQEKLIQQMMETSPADLFNMAVDARVIARQRVPGRAGPAGGGTIAAQAASLYTSTMAAGQSSVDRADAVRLAALSKNGTSPPGQGGGKDKGKGKGRGDPKGKSKGNGKATPSPKGESKGKSKGKGKGKSKASGKTSAGKGAGARGSARGSGRGRSAGGRRRGRGT</sequence>
<feature type="compositionally biased region" description="Low complexity" evidence="1">
    <location>
        <begin position="25"/>
        <end position="38"/>
    </location>
</feature>
<feature type="region of interest" description="Disordered" evidence="1">
    <location>
        <begin position="1"/>
        <end position="61"/>
    </location>
</feature>
<organism evidence="2 3">
    <name type="scientific">Prorocentrum cordatum</name>
    <dbReference type="NCBI Taxonomy" id="2364126"/>
    <lineage>
        <taxon>Eukaryota</taxon>
        <taxon>Sar</taxon>
        <taxon>Alveolata</taxon>
        <taxon>Dinophyceae</taxon>
        <taxon>Prorocentrales</taxon>
        <taxon>Prorocentraceae</taxon>
        <taxon>Prorocentrum</taxon>
    </lineage>
</organism>
<feature type="compositionally biased region" description="Basic residues" evidence="1">
    <location>
        <begin position="396"/>
        <end position="407"/>
    </location>
</feature>
<feature type="compositionally biased region" description="Gly residues" evidence="1">
    <location>
        <begin position="415"/>
        <end position="432"/>
    </location>
</feature>
<evidence type="ECO:0000313" key="2">
    <source>
        <dbReference type="EMBL" id="CAK0803099.1"/>
    </source>
</evidence>
<name>A0ABN9QEG3_9DINO</name>
<comment type="caution">
    <text evidence="2">The sequence shown here is derived from an EMBL/GenBank/DDBJ whole genome shotgun (WGS) entry which is preliminary data.</text>
</comment>
<gene>
    <name evidence="2" type="ORF">PCOR1329_LOCUS10402</name>
</gene>
<accession>A0ABN9QEG3</accession>